<dbReference type="GeneID" id="96901240"/>
<dbReference type="HOGENOM" id="CLU_025510_0_1_1"/>
<dbReference type="InterPro" id="IPR007817">
    <property type="entry name" value="Isocyanide_synthase_DIT1"/>
</dbReference>
<feature type="compositionally biased region" description="Basic and acidic residues" evidence="1">
    <location>
        <begin position="13"/>
        <end position="25"/>
    </location>
</feature>
<organism evidence="2 3">
    <name type="scientific">Naumovozyma castellii</name>
    <name type="common">Yeast</name>
    <name type="synonym">Saccharomyces castellii</name>
    <dbReference type="NCBI Taxonomy" id="27288"/>
    <lineage>
        <taxon>Eukaryota</taxon>
        <taxon>Fungi</taxon>
        <taxon>Dikarya</taxon>
        <taxon>Ascomycota</taxon>
        <taxon>Saccharomycotina</taxon>
        <taxon>Saccharomycetes</taxon>
        <taxon>Saccharomycetales</taxon>
        <taxon>Saccharomycetaceae</taxon>
        <taxon>Naumovozyma</taxon>
    </lineage>
</organism>
<feature type="region of interest" description="Disordered" evidence="1">
    <location>
        <begin position="1"/>
        <end position="25"/>
    </location>
</feature>
<feature type="compositionally biased region" description="Low complexity" evidence="1">
    <location>
        <begin position="1"/>
        <end position="12"/>
    </location>
</feature>
<reference key="2">
    <citation type="submission" date="2011-08" db="EMBL/GenBank/DDBJ databases">
        <title>Genome sequence of Naumovozyma castellii.</title>
        <authorList>
            <person name="Gordon J.L."/>
            <person name="Armisen D."/>
            <person name="Proux-Wera E."/>
            <person name="OhEigeartaigh S.S."/>
            <person name="Byrne K.P."/>
            <person name="Wolfe K.H."/>
        </authorList>
    </citation>
    <scope>NUCLEOTIDE SEQUENCE</scope>
    <source>
        <strain>Type strain:CBS 4309</strain>
    </source>
</reference>
<dbReference type="OMA" id="VAFEMIK"/>
<dbReference type="PANTHER" id="PTHR37285">
    <property type="entry name" value="SPORE WALL MATURATION PROTEIN DIT1"/>
    <property type="match status" value="1"/>
</dbReference>
<keyword evidence="3" id="KW-1185">Reference proteome</keyword>
<dbReference type="KEGG" id="ncs:NCAS_0A12030"/>
<dbReference type="AlphaFoldDB" id="G0V8G3"/>
<protein>
    <recommendedName>
        <fullName evidence="4">Spore wall maturation protein DIT1</fullName>
    </recommendedName>
</protein>
<dbReference type="EMBL" id="HE576752">
    <property type="protein sequence ID" value="CCC67761.1"/>
    <property type="molecule type" value="Genomic_DNA"/>
</dbReference>
<dbReference type="FunCoup" id="G0V8G3">
    <property type="interactions" value="291"/>
</dbReference>
<dbReference type="Pfam" id="PF05141">
    <property type="entry name" value="DIT1_PvcA"/>
    <property type="match status" value="1"/>
</dbReference>
<dbReference type="GO" id="GO:0042764">
    <property type="term" value="C:ascospore-type prospore"/>
    <property type="evidence" value="ECO:0007669"/>
    <property type="project" value="EnsemblFungi"/>
</dbReference>
<evidence type="ECO:0008006" key="4">
    <source>
        <dbReference type="Google" id="ProtNLM"/>
    </source>
</evidence>
<dbReference type="eggNOG" id="ENOG502QRI9">
    <property type="taxonomic scope" value="Eukaryota"/>
</dbReference>
<gene>
    <name evidence="2" type="primary">NCAS0A12030</name>
    <name evidence="2" type="ordered locus">NCAS_0A12030</name>
</gene>
<dbReference type="Proteomes" id="UP000001640">
    <property type="component" value="Chromosome 1"/>
</dbReference>
<dbReference type="OrthoDB" id="429813at2759"/>
<dbReference type="PANTHER" id="PTHR37285:SF5">
    <property type="entry name" value="SPORE WALL MATURATION PROTEIN DIT1"/>
    <property type="match status" value="1"/>
</dbReference>
<dbReference type="InParanoid" id="G0V8G3"/>
<reference evidence="2 3" key="1">
    <citation type="journal article" date="2011" name="Proc. Natl. Acad. Sci. U.S.A.">
        <title>Evolutionary erosion of yeast sex chromosomes by mating-type switching accidents.</title>
        <authorList>
            <person name="Gordon J.L."/>
            <person name="Armisen D."/>
            <person name="Proux-Wera E."/>
            <person name="Oheigeartaigh S.S."/>
            <person name="Byrne K.P."/>
            <person name="Wolfe K.H."/>
        </authorList>
    </citation>
    <scope>NUCLEOTIDE SEQUENCE [LARGE SCALE GENOMIC DNA]</scope>
    <source>
        <strain evidence="3">ATCC 76901 / BCRC 22586 / CBS 4309 / NBRC 1992 / NRRL Y-12630</strain>
    </source>
</reference>
<evidence type="ECO:0000313" key="3">
    <source>
        <dbReference type="Proteomes" id="UP000001640"/>
    </source>
</evidence>
<evidence type="ECO:0000313" key="2">
    <source>
        <dbReference type="EMBL" id="CCC67761.1"/>
    </source>
</evidence>
<dbReference type="GO" id="GO:0005829">
    <property type="term" value="C:cytosol"/>
    <property type="evidence" value="ECO:0007669"/>
    <property type="project" value="EnsemblFungi"/>
</dbReference>
<name>G0V8G3_NAUCA</name>
<dbReference type="GO" id="GO:0030476">
    <property type="term" value="P:ascospore wall assembly"/>
    <property type="evidence" value="ECO:0007669"/>
    <property type="project" value="EnsemblFungi"/>
</dbReference>
<accession>G0V8G3</accession>
<proteinExistence type="predicted"/>
<sequence length="549" mass="62818">MTVTESPTSSPSSKEDQSCSPPIERDSSTFSKVLAIYSRNPLTNSLYDISEKNSIVVSKHWNDFVNILETVEPHRGTQSVKVIEYDLPENIADVFTNGMGVPIRVSEFQKDDEVQTRGCVSIIDDNEGIFNDWFIFHILDQSRLKYNEKPIIKTGVAYHELFAEYFAANLKNTTKDDLWELEGRDFFIEKVKYFTDRQLRIECILPAFPCKSSNLDKVNSTLPDKGEELALKRLIKCVCDFQEIYSPGIKFWIVSDGHVFSDCIGVDDDTVNSYTENLHALYKNIIAKSYPNMDTDYIGFCGLNDIFFTGEAADQFNARWVQDTEVLHYTGTKICPQSDLSRQILMKGCDTDDGRLRHDISLPNHPRLFLYRGFSKFMMEDLKSLDCFRDCSKKKFKKTISKIAFNMIRRNDAYSNLVELMFPHHLRISIHAHKNNGPKFGIRVISQDQCGIIKELSDDTVTGKNSEPQFEDLLHIPTPWHNCVTKVIEKNHDEKGTSYEEKFVLCKSKIIKDALEKGLYDGRWNDTSVEEGQGGHFVIQKLPSKAGCS</sequence>
<dbReference type="GO" id="GO:0003824">
    <property type="term" value="F:catalytic activity"/>
    <property type="evidence" value="ECO:0007669"/>
    <property type="project" value="EnsemblFungi"/>
</dbReference>
<dbReference type="STRING" id="1064592.G0V8G3"/>
<evidence type="ECO:0000256" key="1">
    <source>
        <dbReference type="SAM" id="MobiDB-lite"/>
    </source>
</evidence>
<dbReference type="RefSeq" id="XP_003674142.1">
    <property type="nucleotide sequence ID" value="XM_003674094.1"/>
</dbReference>